<dbReference type="GO" id="GO:0008270">
    <property type="term" value="F:zinc ion binding"/>
    <property type="evidence" value="ECO:0007669"/>
    <property type="project" value="UniProtKB-KW"/>
</dbReference>
<dbReference type="AlphaFoldDB" id="A0A8R2A906"/>
<dbReference type="GO" id="GO:0000151">
    <property type="term" value="C:ubiquitin ligase complex"/>
    <property type="evidence" value="ECO:0007669"/>
    <property type="project" value="TreeGrafter"/>
</dbReference>
<dbReference type="Pfam" id="PF00498">
    <property type="entry name" value="FHA"/>
    <property type="match status" value="1"/>
</dbReference>
<evidence type="ECO:0000256" key="9">
    <source>
        <dbReference type="SAM" id="Coils"/>
    </source>
</evidence>
<dbReference type="PROSITE" id="PS00518">
    <property type="entry name" value="ZF_RING_1"/>
    <property type="match status" value="1"/>
</dbReference>
<keyword evidence="3" id="KW-0808">Transferase</keyword>
<evidence type="ECO:0000256" key="5">
    <source>
        <dbReference type="ARBA" id="ARBA00022771"/>
    </source>
</evidence>
<proteinExistence type="inferred from homology"/>
<dbReference type="RefSeq" id="XP_003247569.1">
    <property type="nucleotide sequence ID" value="XM_003247521.4"/>
</dbReference>
<dbReference type="SMART" id="SM00240">
    <property type="entry name" value="FHA"/>
    <property type="match status" value="1"/>
</dbReference>
<evidence type="ECO:0000259" key="11">
    <source>
        <dbReference type="PROSITE" id="PS50006"/>
    </source>
</evidence>
<evidence type="ECO:0000256" key="6">
    <source>
        <dbReference type="ARBA" id="ARBA00022786"/>
    </source>
</evidence>
<dbReference type="CDD" id="cd00060">
    <property type="entry name" value="FHA"/>
    <property type="match status" value="1"/>
</dbReference>
<dbReference type="Pfam" id="PF13923">
    <property type="entry name" value="zf-C3HC4_2"/>
    <property type="match status" value="1"/>
</dbReference>
<dbReference type="GO" id="GO:0005829">
    <property type="term" value="C:cytosol"/>
    <property type="evidence" value="ECO:0007669"/>
    <property type="project" value="TreeGrafter"/>
</dbReference>
<dbReference type="Gene3D" id="2.60.200.20">
    <property type="match status" value="1"/>
</dbReference>
<feature type="coiled-coil region" evidence="9">
    <location>
        <begin position="155"/>
        <end position="260"/>
    </location>
</feature>
<comment type="similarity">
    <text evidence="1">Belongs to the CHFR family.</text>
</comment>
<dbReference type="GO" id="GO:0061630">
    <property type="term" value="F:ubiquitin protein ligase activity"/>
    <property type="evidence" value="ECO:0007669"/>
    <property type="project" value="TreeGrafter"/>
</dbReference>
<dbReference type="InterPro" id="IPR008984">
    <property type="entry name" value="SMAD_FHA_dom_sf"/>
</dbReference>
<organism evidence="13 14">
    <name type="scientific">Acyrthosiphon pisum</name>
    <name type="common">Pea aphid</name>
    <dbReference type="NCBI Taxonomy" id="7029"/>
    <lineage>
        <taxon>Eukaryota</taxon>
        <taxon>Metazoa</taxon>
        <taxon>Ecdysozoa</taxon>
        <taxon>Arthropoda</taxon>
        <taxon>Hexapoda</taxon>
        <taxon>Insecta</taxon>
        <taxon>Pterygota</taxon>
        <taxon>Neoptera</taxon>
        <taxon>Paraneoptera</taxon>
        <taxon>Hemiptera</taxon>
        <taxon>Sternorrhyncha</taxon>
        <taxon>Aphidomorpha</taxon>
        <taxon>Aphidoidea</taxon>
        <taxon>Aphididae</taxon>
        <taxon>Macrosiphini</taxon>
        <taxon>Acyrthosiphon</taxon>
    </lineage>
</organism>
<dbReference type="SUPFAM" id="SSF49879">
    <property type="entry name" value="SMAD/FHA domain"/>
    <property type="match status" value="1"/>
</dbReference>
<dbReference type="InterPro" id="IPR017907">
    <property type="entry name" value="Znf_RING_CS"/>
</dbReference>
<dbReference type="SMART" id="SM00184">
    <property type="entry name" value="RING"/>
    <property type="match status" value="1"/>
</dbReference>
<dbReference type="Proteomes" id="UP000007819">
    <property type="component" value="Chromosome A1"/>
</dbReference>
<dbReference type="SUPFAM" id="SSF57850">
    <property type="entry name" value="RING/U-box"/>
    <property type="match status" value="1"/>
</dbReference>
<evidence type="ECO:0000259" key="12">
    <source>
        <dbReference type="PROSITE" id="PS50089"/>
    </source>
</evidence>
<dbReference type="Gene3D" id="3.30.40.10">
    <property type="entry name" value="Zinc/RING finger domain, C3HC4 (zinc finger)"/>
    <property type="match status" value="1"/>
</dbReference>
<reference evidence="13" key="2">
    <citation type="submission" date="2022-06" db="UniProtKB">
        <authorList>
            <consortium name="EnsemblMetazoa"/>
        </authorList>
    </citation>
    <scope>IDENTIFICATION</scope>
</reference>
<evidence type="ECO:0000256" key="8">
    <source>
        <dbReference type="PROSITE-ProRule" id="PRU00175"/>
    </source>
</evidence>
<dbReference type="PROSITE" id="PS50089">
    <property type="entry name" value="ZF_RING_2"/>
    <property type="match status" value="1"/>
</dbReference>
<feature type="region of interest" description="Disordered" evidence="10">
    <location>
        <begin position="336"/>
        <end position="385"/>
    </location>
</feature>
<dbReference type="InterPro" id="IPR001841">
    <property type="entry name" value="Znf_RING"/>
</dbReference>
<keyword evidence="9" id="KW-0175">Coiled coil</keyword>
<dbReference type="PROSITE" id="PS50006">
    <property type="entry name" value="FHA_DOMAIN"/>
    <property type="match status" value="1"/>
</dbReference>
<keyword evidence="5 8" id="KW-0863">Zinc-finger</keyword>
<evidence type="ECO:0000313" key="14">
    <source>
        <dbReference type="Proteomes" id="UP000007819"/>
    </source>
</evidence>
<evidence type="ECO:0000313" key="13">
    <source>
        <dbReference type="EnsemblMetazoa" id="XP_003247569.1"/>
    </source>
</evidence>
<dbReference type="OrthoDB" id="6630288at2759"/>
<evidence type="ECO:0000256" key="3">
    <source>
        <dbReference type="ARBA" id="ARBA00022679"/>
    </source>
</evidence>
<dbReference type="GO" id="GO:0042393">
    <property type="term" value="F:histone binding"/>
    <property type="evidence" value="ECO:0007669"/>
    <property type="project" value="TreeGrafter"/>
</dbReference>
<keyword evidence="6" id="KW-0833">Ubl conjugation pathway</keyword>
<keyword evidence="7" id="KW-0862">Zinc</keyword>
<evidence type="ECO:0000256" key="4">
    <source>
        <dbReference type="ARBA" id="ARBA00022723"/>
    </source>
</evidence>
<evidence type="ECO:0000256" key="1">
    <source>
        <dbReference type="ARBA" id="ARBA00005797"/>
    </source>
</evidence>
<dbReference type="GO" id="GO:0035861">
    <property type="term" value="C:site of double-strand break"/>
    <property type="evidence" value="ECO:0007669"/>
    <property type="project" value="TreeGrafter"/>
</dbReference>
<dbReference type="GO" id="GO:0070936">
    <property type="term" value="P:protein K48-linked ubiquitination"/>
    <property type="evidence" value="ECO:0007669"/>
    <property type="project" value="TreeGrafter"/>
</dbReference>
<dbReference type="GeneID" id="100163438"/>
<feature type="domain" description="FHA" evidence="11">
    <location>
        <begin position="57"/>
        <end position="106"/>
    </location>
</feature>
<sequence>MQPAESTADAVATVVLYSDIKNVMNSKRLNRDSKVSHAFVQDTRTGEVYDVKTDSDFLFGRFLKSSIVIEELYISRSHSTIRYENDKFLLKDNNSCTGTYLNYKKISKEVVLQNGDLIAFTDKSKTWDFVYKFCLLSNPKKKLRLEEENSTVEKNDKFKISIEQLENQVKELKNAKTNIVNDFKAQMDELKKSVDNATELNNKINNEMIKNQDYNRELNNELTIYRRRCMLQKELLDTQIAKEEDSVETLKTQINKLLENDFQCAICNEVVFRPSIANCAHTFCEGCLKSWLSRSNHCPTCRSVVNSTTYSFSLDNYITNLCDLLGGTIKEQRLTLQSERNGHPPQVAKRGRRKAANQSTRGRREPPTYELIDDNPTRNNSRFTNGSHNIIDIVDLTNNTSR</sequence>
<dbReference type="InterPro" id="IPR013083">
    <property type="entry name" value="Znf_RING/FYVE/PHD"/>
</dbReference>
<dbReference type="GO" id="GO:0006511">
    <property type="term" value="P:ubiquitin-dependent protein catabolic process"/>
    <property type="evidence" value="ECO:0007669"/>
    <property type="project" value="TreeGrafter"/>
</dbReference>
<feature type="domain" description="RING-type" evidence="12">
    <location>
        <begin position="264"/>
        <end position="302"/>
    </location>
</feature>
<name>A0A8R2A906_ACYPI</name>
<evidence type="ECO:0000256" key="2">
    <source>
        <dbReference type="ARBA" id="ARBA00017908"/>
    </source>
</evidence>
<keyword evidence="4" id="KW-0479">Metal-binding</keyword>
<keyword evidence="14" id="KW-1185">Reference proteome</keyword>
<dbReference type="PANTHER" id="PTHR15067:SF4">
    <property type="entry name" value="E3 UBIQUITIN-PROTEIN LIGASE RNF8"/>
    <property type="match status" value="1"/>
</dbReference>
<protein>
    <recommendedName>
        <fullName evidence="2">E3 ubiquitin-protein ligase CHFR</fullName>
    </recommendedName>
</protein>
<dbReference type="InterPro" id="IPR000253">
    <property type="entry name" value="FHA_dom"/>
</dbReference>
<dbReference type="EnsemblMetazoa" id="XM_003247521.4">
    <property type="protein sequence ID" value="XP_003247569.1"/>
    <property type="gene ID" value="LOC100163438"/>
</dbReference>
<evidence type="ECO:0000256" key="7">
    <source>
        <dbReference type="ARBA" id="ARBA00022833"/>
    </source>
</evidence>
<evidence type="ECO:0000256" key="10">
    <source>
        <dbReference type="SAM" id="MobiDB-lite"/>
    </source>
</evidence>
<dbReference type="GO" id="GO:0006302">
    <property type="term" value="P:double-strand break repair"/>
    <property type="evidence" value="ECO:0007669"/>
    <property type="project" value="TreeGrafter"/>
</dbReference>
<accession>A0A8R2A906</accession>
<reference evidence="14" key="1">
    <citation type="submission" date="2010-06" db="EMBL/GenBank/DDBJ databases">
        <authorList>
            <person name="Jiang H."/>
            <person name="Abraham K."/>
            <person name="Ali S."/>
            <person name="Alsbrooks S.L."/>
            <person name="Anim B.N."/>
            <person name="Anosike U.S."/>
            <person name="Attaway T."/>
            <person name="Bandaranaike D.P."/>
            <person name="Battles P.K."/>
            <person name="Bell S.N."/>
            <person name="Bell A.V."/>
            <person name="Beltran B."/>
            <person name="Bickham C."/>
            <person name="Bustamante Y."/>
            <person name="Caleb T."/>
            <person name="Canada A."/>
            <person name="Cardenas V."/>
            <person name="Carter K."/>
            <person name="Chacko J."/>
            <person name="Chandrabose M.N."/>
            <person name="Chavez D."/>
            <person name="Chavez A."/>
            <person name="Chen L."/>
            <person name="Chu H.-S."/>
            <person name="Claassen K.J."/>
            <person name="Cockrell R."/>
            <person name="Collins M."/>
            <person name="Cooper J.A."/>
            <person name="Cree A."/>
            <person name="Curry S.M."/>
            <person name="Da Y."/>
            <person name="Dao M.D."/>
            <person name="Das B."/>
            <person name="Davila M.-L."/>
            <person name="Davy-Carroll L."/>
            <person name="Denson S."/>
            <person name="Dinh H."/>
            <person name="Ebong V.E."/>
            <person name="Edwards J.R."/>
            <person name="Egan A."/>
            <person name="El-Daye J."/>
            <person name="Escobedo L."/>
            <person name="Fernandez S."/>
            <person name="Fernando P.R."/>
            <person name="Flagg N."/>
            <person name="Forbes L.D."/>
            <person name="Fowler R.G."/>
            <person name="Fu Q."/>
            <person name="Gabisi R.A."/>
            <person name="Ganer J."/>
            <person name="Garbino Pronczuk A."/>
            <person name="Garcia R.M."/>
            <person name="Garner T."/>
            <person name="Garrett T.E."/>
            <person name="Gonzalez D.A."/>
            <person name="Hamid H."/>
            <person name="Hawkins E.S."/>
            <person name="Hirani K."/>
            <person name="Hogues M.E."/>
            <person name="Hollins B."/>
            <person name="Hsiao C.-H."/>
            <person name="Jabil R."/>
            <person name="James M.L."/>
            <person name="Jhangiani S.N."/>
            <person name="Johnson B."/>
            <person name="Johnson Q."/>
            <person name="Joshi V."/>
            <person name="Kalu J.B."/>
            <person name="Kam C."/>
            <person name="Kashfia A."/>
            <person name="Keebler J."/>
            <person name="Kisamo H."/>
            <person name="Kovar C.L."/>
            <person name="Lago L.A."/>
            <person name="Lai C.-Y."/>
            <person name="Laidlaw J."/>
            <person name="Lara F."/>
            <person name="Le T.-K."/>
            <person name="Lee S.L."/>
            <person name="Legall F.H."/>
            <person name="Lemon S.J."/>
            <person name="Lewis L.R."/>
            <person name="Li B."/>
            <person name="Liu Y."/>
            <person name="Liu Y.-S."/>
            <person name="Lopez J."/>
            <person name="Lozado R.J."/>
            <person name="Lu J."/>
            <person name="Madu R.C."/>
            <person name="Maheshwari M."/>
            <person name="Maheshwari R."/>
            <person name="Malloy K."/>
            <person name="Martinez E."/>
            <person name="Mathew T."/>
            <person name="Mercado I.C."/>
            <person name="Mercado C."/>
            <person name="Meyer B."/>
            <person name="Montgomery K."/>
            <person name="Morgan M.B."/>
            <person name="Munidasa M."/>
            <person name="Nazareth L.V."/>
            <person name="Nelson J."/>
            <person name="Ng B.M."/>
            <person name="Nguyen N.B."/>
            <person name="Nguyen P.Q."/>
            <person name="Nguyen T."/>
            <person name="Obregon M."/>
            <person name="Okwuonu G.O."/>
            <person name="Onwere C.G."/>
            <person name="Orozco G."/>
            <person name="Parra A."/>
            <person name="Patel S."/>
            <person name="Patil S."/>
            <person name="Perez A."/>
            <person name="Perez Y."/>
            <person name="Pham C."/>
            <person name="Primus E.L."/>
            <person name="Pu L.-L."/>
            <person name="Puazo M."/>
            <person name="Qin X."/>
            <person name="Quiroz J.B."/>
            <person name="Reese J."/>
            <person name="Richards S."/>
            <person name="Rives C.M."/>
            <person name="Robberts R."/>
            <person name="Ruiz S.J."/>
            <person name="Ruiz M.J."/>
            <person name="Santibanez J."/>
            <person name="Schneider B.W."/>
            <person name="Sisson I."/>
            <person name="Smith M."/>
            <person name="Sodergren E."/>
            <person name="Song X.-Z."/>
            <person name="Song B.B."/>
            <person name="Summersgill H."/>
            <person name="Thelus R."/>
            <person name="Thornton R.D."/>
            <person name="Trejos Z.Y."/>
            <person name="Usmani K."/>
            <person name="Vattathil S."/>
            <person name="Villasana D."/>
            <person name="Walker D.L."/>
            <person name="Wang S."/>
            <person name="Wang K."/>
            <person name="White C.S."/>
            <person name="Williams A.C."/>
            <person name="Williamson J."/>
            <person name="Wilson K."/>
            <person name="Woghiren I.O."/>
            <person name="Woodworth J.R."/>
            <person name="Worley K.C."/>
            <person name="Wright R.A."/>
            <person name="Wu W."/>
            <person name="Young L."/>
            <person name="Zhang L."/>
            <person name="Zhang J."/>
            <person name="Zhu Y."/>
            <person name="Muzny D.M."/>
            <person name="Weinstock G."/>
            <person name="Gibbs R.A."/>
        </authorList>
    </citation>
    <scope>NUCLEOTIDE SEQUENCE [LARGE SCALE GENOMIC DNA]</scope>
    <source>
        <strain evidence="14">LSR1</strain>
    </source>
</reference>
<dbReference type="GO" id="GO:0005634">
    <property type="term" value="C:nucleus"/>
    <property type="evidence" value="ECO:0007669"/>
    <property type="project" value="TreeGrafter"/>
</dbReference>
<dbReference type="PANTHER" id="PTHR15067">
    <property type="entry name" value="E3 UBIQUITIN-PROTEIN LIGASE RNF8"/>
    <property type="match status" value="1"/>
</dbReference>